<keyword evidence="2" id="KW-1185">Reference proteome</keyword>
<protein>
    <recommendedName>
        <fullName evidence="3">HEPN domain-containing protein</fullName>
    </recommendedName>
</protein>
<accession>A0ABU2U689</accession>
<gene>
    <name evidence="1" type="ORF">RM764_38130</name>
</gene>
<evidence type="ECO:0000313" key="2">
    <source>
        <dbReference type="Proteomes" id="UP001183809"/>
    </source>
</evidence>
<dbReference type="RefSeq" id="WP_311700181.1">
    <property type="nucleotide sequence ID" value="NZ_JAVREY010000082.1"/>
</dbReference>
<dbReference type="Proteomes" id="UP001183809">
    <property type="component" value="Unassembled WGS sequence"/>
</dbReference>
<proteinExistence type="predicted"/>
<dbReference type="EMBL" id="JAVREY010000082">
    <property type="protein sequence ID" value="MDT0468737.1"/>
    <property type="molecule type" value="Genomic_DNA"/>
</dbReference>
<comment type="caution">
    <text evidence="1">The sequence shown here is derived from an EMBL/GenBank/DDBJ whole genome shotgun (WGS) entry which is preliminary data.</text>
</comment>
<reference evidence="2" key="1">
    <citation type="submission" date="2023-07" db="EMBL/GenBank/DDBJ databases">
        <title>30 novel species of actinomycetes from the DSMZ collection.</title>
        <authorList>
            <person name="Nouioui I."/>
        </authorList>
    </citation>
    <scope>NUCLEOTIDE SEQUENCE [LARGE SCALE GENOMIC DNA]</scope>
    <source>
        <strain evidence="2">DSM 41699</strain>
    </source>
</reference>
<evidence type="ECO:0008006" key="3">
    <source>
        <dbReference type="Google" id="ProtNLM"/>
    </source>
</evidence>
<name>A0ABU2U689_9ACTN</name>
<sequence>MNELRFEDETKYVIDVQTDSLWIHKGMGTHWLDVPLAVSAPANRTGTHLLILEADLHASPSHSTPRAFLGAARVSVASGNGGPDRLTLRFLLTGAQILALEAQRVGDLFLELDVRGFLPRTDRYPGSPQVTEYLSVAESRWRQQLEGLGRSLGVEMTIPFPLGDGPHQAVSDYLREAQRRLGGNDIDGAILEVRRALEQIRAGSCWAWPGKKDKDQQTADERWARIRADLEHQASGALHADSGTKDYTYSRTEAEAMIAATAALLRLLP</sequence>
<evidence type="ECO:0000313" key="1">
    <source>
        <dbReference type="EMBL" id="MDT0468737.1"/>
    </source>
</evidence>
<organism evidence="1 2">
    <name type="scientific">Streptomyces gibsoniae</name>
    <dbReference type="NCBI Taxonomy" id="3075529"/>
    <lineage>
        <taxon>Bacteria</taxon>
        <taxon>Bacillati</taxon>
        <taxon>Actinomycetota</taxon>
        <taxon>Actinomycetes</taxon>
        <taxon>Kitasatosporales</taxon>
        <taxon>Streptomycetaceae</taxon>
        <taxon>Streptomyces</taxon>
    </lineage>
</organism>